<organism evidence="3 4">
    <name type="scientific">Massilia aurea</name>
    <dbReference type="NCBI Taxonomy" id="373040"/>
    <lineage>
        <taxon>Bacteria</taxon>
        <taxon>Pseudomonadati</taxon>
        <taxon>Pseudomonadota</taxon>
        <taxon>Betaproteobacteria</taxon>
        <taxon>Burkholderiales</taxon>
        <taxon>Oxalobacteraceae</taxon>
        <taxon>Telluria group</taxon>
        <taxon>Massilia</taxon>
    </lineage>
</organism>
<dbReference type="RefSeq" id="WP_221176226.1">
    <property type="nucleotide sequence ID" value="NZ_JSAB01000386.1"/>
</dbReference>
<comment type="caution">
    <text evidence="3">The sequence shown here is derived from an EMBL/GenBank/DDBJ whole genome shotgun (WGS) entry which is preliminary data.</text>
</comment>
<evidence type="ECO:0000256" key="1">
    <source>
        <dbReference type="SAM" id="SignalP"/>
    </source>
</evidence>
<gene>
    <name evidence="3" type="ORF">NM04_24515</name>
</gene>
<feature type="signal peptide" evidence="1">
    <location>
        <begin position="1"/>
        <end position="23"/>
    </location>
</feature>
<feature type="domain" description="Ice-binding protein C-terminal" evidence="2">
    <location>
        <begin position="187"/>
        <end position="210"/>
    </location>
</feature>
<feature type="chain" id="PRO_5019304678" description="Ice-binding protein C-terminal domain-containing protein" evidence="1">
    <location>
        <begin position="24"/>
        <end position="214"/>
    </location>
</feature>
<keyword evidence="4" id="KW-1185">Reference proteome</keyword>
<evidence type="ECO:0000313" key="3">
    <source>
        <dbReference type="EMBL" id="RNF28172.1"/>
    </source>
</evidence>
<dbReference type="EMBL" id="JSAB01000386">
    <property type="protein sequence ID" value="RNF28172.1"/>
    <property type="molecule type" value="Genomic_DNA"/>
</dbReference>
<evidence type="ECO:0000259" key="2">
    <source>
        <dbReference type="Pfam" id="PF07589"/>
    </source>
</evidence>
<reference evidence="3" key="1">
    <citation type="submission" date="2014-10" db="EMBL/GenBank/DDBJ databases">
        <title>Massilia sp. genome.</title>
        <authorList>
            <person name="Xu B."/>
            <person name="Dai L."/>
            <person name="Huang Z."/>
        </authorList>
    </citation>
    <scope>NUCLEOTIDE SEQUENCE [LARGE SCALE GENOMIC DNA]</scope>
    <source>
        <strain evidence="3">CFS-1</strain>
    </source>
</reference>
<evidence type="ECO:0000313" key="4">
    <source>
        <dbReference type="Proteomes" id="UP000283254"/>
    </source>
</evidence>
<keyword evidence="1" id="KW-0732">Signal</keyword>
<proteinExistence type="predicted"/>
<dbReference type="InterPro" id="IPR013424">
    <property type="entry name" value="Ice-binding_C"/>
</dbReference>
<dbReference type="Gene3D" id="2.60.120.260">
    <property type="entry name" value="Galactose-binding domain-like"/>
    <property type="match status" value="1"/>
</dbReference>
<sequence length="214" mass="22394">MKFAKQLAATFVLAAAVIAPASANIVVDGSFEAFGDEGAWQTESWSQYQRGTQDGGFSAGTGCTIGTNFGCTLSQTLTTVAGQRYDLSFWLYADGVVDSNGNIVSNFDNGLRVWFGDEIVQTIINFPTTNTSGSFNPGGPSTLITISNILATSASTVLQFAGYHNPAGIYLDNVVVEAVPGEEPGEVPEPGTLSLLGLAMGGLALARRRRVRAG</sequence>
<protein>
    <recommendedName>
        <fullName evidence="2">Ice-binding protein C-terminal domain-containing protein</fullName>
    </recommendedName>
</protein>
<dbReference type="AlphaFoldDB" id="A0A422QDR9"/>
<dbReference type="NCBIfam" id="TIGR02595">
    <property type="entry name" value="PEP_CTERM"/>
    <property type="match status" value="1"/>
</dbReference>
<name>A0A422QDR9_9BURK</name>
<accession>A0A422QDR9</accession>
<dbReference type="Proteomes" id="UP000283254">
    <property type="component" value="Unassembled WGS sequence"/>
</dbReference>
<dbReference type="Pfam" id="PF07589">
    <property type="entry name" value="PEP-CTERM"/>
    <property type="match status" value="1"/>
</dbReference>